<proteinExistence type="predicted"/>
<keyword evidence="1" id="KW-0472">Membrane</keyword>
<organism evidence="2 3">
    <name type="scientific">Coprinellus micaceus</name>
    <name type="common">Glistening ink-cap mushroom</name>
    <name type="synonym">Coprinus micaceus</name>
    <dbReference type="NCBI Taxonomy" id="71717"/>
    <lineage>
        <taxon>Eukaryota</taxon>
        <taxon>Fungi</taxon>
        <taxon>Dikarya</taxon>
        <taxon>Basidiomycota</taxon>
        <taxon>Agaricomycotina</taxon>
        <taxon>Agaricomycetes</taxon>
        <taxon>Agaricomycetidae</taxon>
        <taxon>Agaricales</taxon>
        <taxon>Agaricineae</taxon>
        <taxon>Psathyrellaceae</taxon>
        <taxon>Coprinellus</taxon>
    </lineage>
</organism>
<dbReference type="EMBL" id="QPFP01000304">
    <property type="protein sequence ID" value="TEB17459.1"/>
    <property type="molecule type" value="Genomic_DNA"/>
</dbReference>
<name>A0A4Y7S9Q4_COPMI</name>
<evidence type="ECO:0000256" key="1">
    <source>
        <dbReference type="SAM" id="Phobius"/>
    </source>
</evidence>
<dbReference type="AlphaFoldDB" id="A0A4Y7S9Q4"/>
<reference evidence="2 3" key="1">
    <citation type="journal article" date="2019" name="Nat. Ecol. Evol.">
        <title>Megaphylogeny resolves global patterns of mushroom evolution.</title>
        <authorList>
            <person name="Varga T."/>
            <person name="Krizsan K."/>
            <person name="Foldi C."/>
            <person name="Dima B."/>
            <person name="Sanchez-Garcia M."/>
            <person name="Sanchez-Ramirez S."/>
            <person name="Szollosi G.J."/>
            <person name="Szarkandi J.G."/>
            <person name="Papp V."/>
            <person name="Albert L."/>
            <person name="Andreopoulos W."/>
            <person name="Angelini C."/>
            <person name="Antonin V."/>
            <person name="Barry K.W."/>
            <person name="Bougher N.L."/>
            <person name="Buchanan P."/>
            <person name="Buyck B."/>
            <person name="Bense V."/>
            <person name="Catcheside P."/>
            <person name="Chovatia M."/>
            <person name="Cooper J."/>
            <person name="Damon W."/>
            <person name="Desjardin D."/>
            <person name="Finy P."/>
            <person name="Geml J."/>
            <person name="Haridas S."/>
            <person name="Hughes K."/>
            <person name="Justo A."/>
            <person name="Karasinski D."/>
            <person name="Kautmanova I."/>
            <person name="Kiss B."/>
            <person name="Kocsube S."/>
            <person name="Kotiranta H."/>
            <person name="LaButti K.M."/>
            <person name="Lechner B.E."/>
            <person name="Liimatainen K."/>
            <person name="Lipzen A."/>
            <person name="Lukacs Z."/>
            <person name="Mihaltcheva S."/>
            <person name="Morgado L.N."/>
            <person name="Niskanen T."/>
            <person name="Noordeloos M.E."/>
            <person name="Ohm R.A."/>
            <person name="Ortiz-Santana B."/>
            <person name="Ovrebo C."/>
            <person name="Racz N."/>
            <person name="Riley R."/>
            <person name="Savchenko A."/>
            <person name="Shiryaev A."/>
            <person name="Soop K."/>
            <person name="Spirin V."/>
            <person name="Szebenyi C."/>
            <person name="Tomsovsky M."/>
            <person name="Tulloss R.E."/>
            <person name="Uehling J."/>
            <person name="Grigoriev I.V."/>
            <person name="Vagvolgyi C."/>
            <person name="Papp T."/>
            <person name="Martin F.M."/>
            <person name="Miettinen O."/>
            <person name="Hibbett D.S."/>
            <person name="Nagy L.G."/>
        </authorList>
    </citation>
    <scope>NUCLEOTIDE SEQUENCE [LARGE SCALE GENOMIC DNA]</scope>
    <source>
        <strain evidence="2 3">FP101781</strain>
    </source>
</reference>
<keyword evidence="1" id="KW-0812">Transmembrane</keyword>
<protein>
    <submittedName>
        <fullName evidence="2">Uncharacterized protein</fullName>
    </submittedName>
</protein>
<keyword evidence="3" id="KW-1185">Reference proteome</keyword>
<comment type="caution">
    <text evidence="2">The sequence shown here is derived from an EMBL/GenBank/DDBJ whole genome shotgun (WGS) entry which is preliminary data.</text>
</comment>
<accession>A0A4Y7S9Q4</accession>
<sequence>MLPASCLDRLKQHEEENGYCITDKEQTMGSSRSSASWLANHPSPLLYFFRRLHFALTTTGWNLIWFLAFLFWGRALARRGGFSRSIVGGATGIYRGWRSEGDGTWAMQAN</sequence>
<gene>
    <name evidence="2" type="ORF">FA13DRAFT_766651</name>
</gene>
<keyword evidence="1" id="KW-1133">Transmembrane helix</keyword>
<evidence type="ECO:0000313" key="3">
    <source>
        <dbReference type="Proteomes" id="UP000298030"/>
    </source>
</evidence>
<dbReference type="Proteomes" id="UP000298030">
    <property type="component" value="Unassembled WGS sequence"/>
</dbReference>
<evidence type="ECO:0000313" key="2">
    <source>
        <dbReference type="EMBL" id="TEB17459.1"/>
    </source>
</evidence>
<feature type="transmembrane region" description="Helical" evidence="1">
    <location>
        <begin position="52"/>
        <end position="72"/>
    </location>
</feature>